<dbReference type="GO" id="GO:0008270">
    <property type="term" value="F:zinc ion binding"/>
    <property type="evidence" value="ECO:0007669"/>
    <property type="project" value="InterPro"/>
</dbReference>
<keyword evidence="4" id="KW-1185">Reference proteome</keyword>
<gene>
    <name evidence="3" type="ORF">ATO12_15075</name>
</gene>
<dbReference type="STRING" id="1317122.ATO12_15075"/>
<organism evidence="3 4">
    <name type="scientific">Aquimarina atlantica</name>
    <dbReference type="NCBI Taxonomy" id="1317122"/>
    <lineage>
        <taxon>Bacteria</taxon>
        <taxon>Pseudomonadati</taxon>
        <taxon>Bacteroidota</taxon>
        <taxon>Flavobacteriia</taxon>
        <taxon>Flavobacteriales</taxon>
        <taxon>Flavobacteriaceae</taxon>
        <taxon>Aquimarina</taxon>
    </lineage>
</organism>
<evidence type="ECO:0000313" key="4">
    <source>
        <dbReference type="Proteomes" id="UP000023541"/>
    </source>
</evidence>
<dbReference type="Gene3D" id="3.40.10.10">
    <property type="entry name" value="DNA Methylphosphotriester Repair Domain"/>
    <property type="match status" value="1"/>
</dbReference>
<dbReference type="RefSeq" id="WP_034241759.1">
    <property type="nucleotide sequence ID" value="NZ_AQRA01000004.1"/>
</dbReference>
<name>A0A023BW48_9FLAO</name>
<dbReference type="EMBL" id="AQRA01000004">
    <property type="protein sequence ID" value="EZH74190.1"/>
    <property type="molecule type" value="Genomic_DNA"/>
</dbReference>
<comment type="caution">
    <text evidence="3">The sequence shown here is derived from an EMBL/GenBank/DDBJ whole genome shotgun (WGS) entry which is preliminary data.</text>
</comment>
<evidence type="ECO:0000259" key="2">
    <source>
        <dbReference type="Pfam" id="PF02805"/>
    </source>
</evidence>
<dbReference type="SUPFAM" id="SSF57884">
    <property type="entry name" value="Ada DNA repair protein, N-terminal domain (N-Ada 10)"/>
    <property type="match status" value="1"/>
</dbReference>
<sequence length="81" mass="9738">MILHKEIESIDLRKKIKQQEICFGGNQKLKIYGTLKCRSGKRMKQENRVFFWSENEAKNHGYRPCGHCMKDEYKKWKNGFV</sequence>
<dbReference type="GO" id="GO:0006355">
    <property type="term" value="P:regulation of DNA-templated transcription"/>
    <property type="evidence" value="ECO:0007669"/>
    <property type="project" value="InterPro"/>
</dbReference>
<protein>
    <submittedName>
        <fullName evidence="3">Metal-binding protein</fullName>
    </submittedName>
</protein>
<dbReference type="InterPro" id="IPR035451">
    <property type="entry name" value="Ada-like_dom_sf"/>
</dbReference>
<keyword evidence="1" id="KW-0010">Activator</keyword>
<dbReference type="AlphaFoldDB" id="A0A023BW48"/>
<dbReference type="GO" id="GO:0008168">
    <property type="term" value="F:methyltransferase activity"/>
    <property type="evidence" value="ECO:0007669"/>
    <property type="project" value="InterPro"/>
</dbReference>
<evidence type="ECO:0000313" key="3">
    <source>
        <dbReference type="EMBL" id="EZH74190.1"/>
    </source>
</evidence>
<dbReference type="GO" id="GO:0003677">
    <property type="term" value="F:DNA binding"/>
    <property type="evidence" value="ECO:0007669"/>
    <property type="project" value="InterPro"/>
</dbReference>
<dbReference type="OrthoDB" id="894286at2"/>
<dbReference type="Pfam" id="PF02805">
    <property type="entry name" value="Ada_Zn_binding"/>
    <property type="match status" value="1"/>
</dbReference>
<reference evidence="3 4" key="1">
    <citation type="submission" date="2014-04" db="EMBL/GenBank/DDBJ databases">
        <title>Aquimarina sp. 22II-S11-z7 Genome Sequencing.</title>
        <authorList>
            <person name="Lai Q."/>
        </authorList>
    </citation>
    <scope>NUCLEOTIDE SEQUENCE [LARGE SCALE GENOMIC DNA]</scope>
    <source>
        <strain evidence="3 4">22II-S11-z7</strain>
    </source>
</reference>
<accession>A0A023BW48</accession>
<dbReference type="eggNOG" id="COG2169">
    <property type="taxonomic scope" value="Bacteria"/>
</dbReference>
<proteinExistence type="predicted"/>
<evidence type="ECO:0000256" key="1">
    <source>
        <dbReference type="ARBA" id="ARBA00023159"/>
    </source>
</evidence>
<dbReference type="GO" id="GO:0006281">
    <property type="term" value="P:DNA repair"/>
    <property type="evidence" value="ECO:0007669"/>
    <property type="project" value="InterPro"/>
</dbReference>
<feature type="domain" description="Ada DNA repair metal-binding" evidence="2">
    <location>
        <begin position="23"/>
        <end position="69"/>
    </location>
</feature>
<dbReference type="Proteomes" id="UP000023541">
    <property type="component" value="Unassembled WGS sequence"/>
</dbReference>
<dbReference type="InterPro" id="IPR004026">
    <property type="entry name" value="Ada_DNA_repair_Zn-bd"/>
</dbReference>